<dbReference type="RefSeq" id="WP_036155977.1">
    <property type="nucleotide sequence ID" value="NZ_AVCX01000004.1"/>
</dbReference>
<dbReference type="Pfam" id="PF09963">
    <property type="entry name" value="DUF2197"/>
    <property type="match status" value="1"/>
</dbReference>
<protein>
    <recommendedName>
        <fullName evidence="3">DUF2197 domain-containing protein</fullName>
    </recommendedName>
</protein>
<comment type="caution">
    <text evidence="1">The sequence shown here is derived from an EMBL/GenBank/DDBJ whole genome shotgun (WGS) entry which is preliminary data.</text>
</comment>
<accession>A0A0A3IGW9</accession>
<dbReference type="AlphaFoldDB" id="A0A0A3IGW9"/>
<dbReference type="OrthoDB" id="2989868at2"/>
<dbReference type="EMBL" id="JPVP01000057">
    <property type="protein sequence ID" value="KGR83974.1"/>
    <property type="molecule type" value="Genomic_DNA"/>
</dbReference>
<gene>
    <name evidence="1" type="ORF">CD32_14915</name>
</gene>
<keyword evidence="2" id="KW-1185">Reference proteome</keyword>
<dbReference type="STRING" id="1220589.CD32_14915"/>
<name>A0A0A3IGW9_9BACI</name>
<sequence length="67" mass="7964">MRVKCVICDAIHQLPDDLPLAKKLRNRPIHTYMCDSCHERIAEKTEERLATGHFKFYRTSSRIDEEF</sequence>
<evidence type="ECO:0000313" key="1">
    <source>
        <dbReference type="EMBL" id="KGR83974.1"/>
    </source>
</evidence>
<dbReference type="Proteomes" id="UP000030437">
    <property type="component" value="Unassembled WGS sequence"/>
</dbReference>
<dbReference type="InterPro" id="IPR019241">
    <property type="entry name" value="DUF2197"/>
</dbReference>
<organism evidence="1 2">
    <name type="scientific">Lysinibacillus odysseyi 34hs-1 = NBRC 100172</name>
    <dbReference type="NCBI Taxonomy" id="1220589"/>
    <lineage>
        <taxon>Bacteria</taxon>
        <taxon>Bacillati</taxon>
        <taxon>Bacillota</taxon>
        <taxon>Bacilli</taxon>
        <taxon>Bacillales</taxon>
        <taxon>Bacillaceae</taxon>
        <taxon>Lysinibacillus</taxon>
    </lineage>
</organism>
<evidence type="ECO:0008006" key="3">
    <source>
        <dbReference type="Google" id="ProtNLM"/>
    </source>
</evidence>
<dbReference type="eggNOG" id="COG4896">
    <property type="taxonomic scope" value="Bacteria"/>
</dbReference>
<evidence type="ECO:0000313" key="2">
    <source>
        <dbReference type="Proteomes" id="UP000030437"/>
    </source>
</evidence>
<reference evidence="1 2" key="1">
    <citation type="submission" date="2014-02" db="EMBL/GenBank/DDBJ databases">
        <title>Draft genome sequence of Lysinibacillus odysseyi NBRC 100172.</title>
        <authorList>
            <person name="Zhang F."/>
            <person name="Wang G."/>
            <person name="Zhang L."/>
        </authorList>
    </citation>
    <scope>NUCLEOTIDE SEQUENCE [LARGE SCALE GENOMIC DNA]</scope>
    <source>
        <strain evidence="1 2">NBRC 100172</strain>
    </source>
</reference>
<proteinExistence type="predicted"/>